<reference evidence="7 8" key="1">
    <citation type="submission" date="2020-05" db="EMBL/GenBank/DDBJ databases">
        <title>Azospirillum oleiclasticum sp. nov, a nitrogen-fixing and heavy crude oil-emulsifying bacterium isolated from the crude oil of Yumen Oilfield.</title>
        <authorList>
            <person name="Wu D."/>
            <person name="Cai M."/>
            <person name="Zhang X."/>
        </authorList>
    </citation>
    <scope>NUCLEOTIDE SEQUENCE [LARGE SCALE GENOMIC DNA]</scope>
    <source>
        <strain evidence="7 8">ROY-1-1-2</strain>
    </source>
</reference>
<name>A0ABX2TDN4_9PROT</name>
<evidence type="ECO:0000256" key="1">
    <source>
        <dbReference type="ARBA" id="ARBA00022617"/>
    </source>
</evidence>
<evidence type="ECO:0000313" key="7">
    <source>
        <dbReference type="EMBL" id="NYZ22321.1"/>
    </source>
</evidence>
<organism evidence="7 8">
    <name type="scientific">Azospirillum oleiclasticum</name>
    <dbReference type="NCBI Taxonomy" id="2735135"/>
    <lineage>
        <taxon>Bacteria</taxon>
        <taxon>Pseudomonadati</taxon>
        <taxon>Pseudomonadota</taxon>
        <taxon>Alphaproteobacteria</taxon>
        <taxon>Rhodospirillales</taxon>
        <taxon>Azospirillaceae</taxon>
        <taxon>Azospirillum</taxon>
    </lineage>
</organism>
<dbReference type="EMBL" id="JABFDB010000016">
    <property type="protein sequence ID" value="NYZ22321.1"/>
    <property type="molecule type" value="Genomic_DNA"/>
</dbReference>
<evidence type="ECO:0000256" key="5">
    <source>
        <dbReference type="RuleBase" id="RU000356"/>
    </source>
</evidence>
<evidence type="ECO:0000256" key="4">
    <source>
        <dbReference type="ARBA" id="ARBA00023004"/>
    </source>
</evidence>
<evidence type="ECO:0000313" key="8">
    <source>
        <dbReference type="Proteomes" id="UP000584642"/>
    </source>
</evidence>
<comment type="similarity">
    <text evidence="5">Belongs to the globin family.</text>
</comment>
<sequence>MTEDQIQMIQRTFGKVALIRQQAAAQFYDRLFTLDPTLKPLFKGNMGEQGEKLMATIATAVRHLKNPEAIRDSVAKMGERHRGYGVQDRHYDTVAAALLWTLEQNLGPDFTPDVRKAWTDMYVLVAGIMKAA</sequence>
<keyword evidence="4" id="KW-0408">Iron</keyword>
<proteinExistence type="inferred from homology"/>
<dbReference type="CDD" id="cd12131">
    <property type="entry name" value="HGbI-like"/>
    <property type="match status" value="1"/>
</dbReference>
<evidence type="ECO:0000259" key="6">
    <source>
        <dbReference type="PROSITE" id="PS01033"/>
    </source>
</evidence>
<keyword evidence="1 5" id="KW-0349">Heme</keyword>
<keyword evidence="2 5" id="KW-0561">Oxygen transport</keyword>
<keyword evidence="7" id="KW-0675">Receptor</keyword>
<dbReference type="Proteomes" id="UP000584642">
    <property type="component" value="Unassembled WGS sequence"/>
</dbReference>
<keyword evidence="5" id="KW-0813">Transport</keyword>
<dbReference type="InterPro" id="IPR009050">
    <property type="entry name" value="Globin-like_sf"/>
</dbReference>
<dbReference type="PANTHER" id="PTHR43396:SF3">
    <property type="entry name" value="FLAVOHEMOPROTEIN"/>
    <property type="match status" value="1"/>
</dbReference>
<protein>
    <submittedName>
        <fullName evidence="7">Hemin receptor</fullName>
    </submittedName>
</protein>
<dbReference type="PRINTS" id="PR01907">
    <property type="entry name" value="WORMGLOBIN"/>
</dbReference>
<evidence type="ECO:0000256" key="3">
    <source>
        <dbReference type="ARBA" id="ARBA00022723"/>
    </source>
</evidence>
<gene>
    <name evidence="7" type="ORF">HND93_21635</name>
</gene>
<evidence type="ECO:0000256" key="2">
    <source>
        <dbReference type="ARBA" id="ARBA00022621"/>
    </source>
</evidence>
<dbReference type="InterPro" id="IPR012292">
    <property type="entry name" value="Globin/Proto"/>
</dbReference>
<keyword evidence="3" id="KW-0479">Metal-binding</keyword>
<dbReference type="Gene3D" id="1.10.490.10">
    <property type="entry name" value="Globins"/>
    <property type="match status" value="1"/>
</dbReference>
<dbReference type="PANTHER" id="PTHR43396">
    <property type="entry name" value="FLAVOHEMOPROTEIN"/>
    <property type="match status" value="1"/>
</dbReference>
<keyword evidence="8" id="KW-1185">Reference proteome</keyword>
<comment type="caution">
    <text evidence="7">The sequence shown here is derived from an EMBL/GenBank/DDBJ whole genome shotgun (WGS) entry which is preliminary data.</text>
</comment>
<dbReference type="SUPFAM" id="SSF46458">
    <property type="entry name" value="Globin-like"/>
    <property type="match status" value="1"/>
</dbReference>
<dbReference type="Pfam" id="PF00042">
    <property type="entry name" value="Globin"/>
    <property type="match status" value="1"/>
</dbReference>
<feature type="domain" description="Globin" evidence="6">
    <location>
        <begin position="1"/>
        <end position="132"/>
    </location>
</feature>
<dbReference type="InterPro" id="IPR000971">
    <property type="entry name" value="Globin"/>
</dbReference>
<dbReference type="PROSITE" id="PS01033">
    <property type="entry name" value="GLOBIN"/>
    <property type="match status" value="1"/>
</dbReference>
<accession>A0ABX2TDN4</accession>